<dbReference type="NCBIfam" id="TIGR02896">
    <property type="entry name" value="spore_III_AF"/>
    <property type="match status" value="1"/>
</dbReference>
<sequence>MSWLGEWLRHLVMVVLLAAFVDLILPSRSMERYVRLVLSLLVLLALISPIAQLLRGNPAAELRQAFLAQERAESGQKQSLERILAQGQQLQKKQEQTAMQYAAGEVARQMKGQIEQETGERVQSVEVAFAQDKQTAEEMSTGTSIASVKVKLAGQTAADDPDKPPDGEKTVESIEPVTVPTVPETEIEVQIGQDSKAADGEDTVPQTKQTGTDRKAEEIAELLHKQWGIGMDKVQVLIPEEAV</sequence>
<protein>
    <submittedName>
        <fullName evidence="3">Stage III sporulation protein AF</fullName>
    </submittedName>
</protein>
<feature type="compositionally biased region" description="Basic and acidic residues" evidence="1">
    <location>
        <begin position="160"/>
        <end position="172"/>
    </location>
</feature>
<reference evidence="3 4" key="1">
    <citation type="submission" date="2024-09" db="EMBL/GenBank/DDBJ databases">
        <authorList>
            <person name="Ruan L."/>
        </authorList>
    </citation>
    <scope>NUCLEOTIDE SEQUENCE [LARGE SCALE GENOMIC DNA]</scope>
    <source>
        <strain evidence="3 4">D33</strain>
    </source>
</reference>
<evidence type="ECO:0000313" key="4">
    <source>
        <dbReference type="Proteomes" id="UP001580407"/>
    </source>
</evidence>
<evidence type="ECO:0000256" key="2">
    <source>
        <dbReference type="SAM" id="Phobius"/>
    </source>
</evidence>
<proteinExistence type="predicted"/>
<name>A0ABV5B282_9BACL</name>
<accession>A0ABV5B282</accession>
<keyword evidence="2" id="KW-1133">Transmembrane helix</keyword>
<keyword evidence="2" id="KW-0472">Membrane</keyword>
<keyword evidence="4" id="KW-1185">Reference proteome</keyword>
<dbReference type="Pfam" id="PF09581">
    <property type="entry name" value="Spore_III_AF"/>
    <property type="match status" value="1"/>
</dbReference>
<feature type="region of interest" description="Disordered" evidence="1">
    <location>
        <begin position="192"/>
        <end position="215"/>
    </location>
</feature>
<keyword evidence="2" id="KW-0812">Transmembrane</keyword>
<feature type="transmembrane region" description="Helical" evidence="2">
    <location>
        <begin position="7"/>
        <end position="27"/>
    </location>
</feature>
<evidence type="ECO:0000256" key="1">
    <source>
        <dbReference type="SAM" id="MobiDB-lite"/>
    </source>
</evidence>
<feature type="region of interest" description="Disordered" evidence="1">
    <location>
        <begin position="155"/>
        <end position="180"/>
    </location>
</feature>
<dbReference type="Proteomes" id="UP001580407">
    <property type="component" value="Unassembled WGS sequence"/>
</dbReference>
<comment type="caution">
    <text evidence="3">The sequence shown here is derived from an EMBL/GenBank/DDBJ whole genome shotgun (WGS) entry which is preliminary data.</text>
</comment>
<organism evidence="3 4">
    <name type="scientific">Paenibacillus terreus</name>
    <dbReference type="NCBI Taxonomy" id="1387834"/>
    <lineage>
        <taxon>Bacteria</taxon>
        <taxon>Bacillati</taxon>
        <taxon>Bacillota</taxon>
        <taxon>Bacilli</taxon>
        <taxon>Bacillales</taxon>
        <taxon>Paenibacillaceae</taxon>
        <taxon>Paenibacillus</taxon>
    </lineage>
</organism>
<dbReference type="EMBL" id="JBHILM010000002">
    <property type="protein sequence ID" value="MFB5679645.1"/>
    <property type="molecule type" value="Genomic_DNA"/>
</dbReference>
<evidence type="ECO:0000313" key="3">
    <source>
        <dbReference type="EMBL" id="MFB5679645.1"/>
    </source>
</evidence>
<dbReference type="RefSeq" id="WP_375523491.1">
    <property type="nucleotide sequence ID" value="NZ_JBHILM010000002.1"/>
</dbReference>
<gene>
    <name evidence="3" type="primary">spoIIIAF</name>
    <name evidence="3" type="ORF">ACE3NQ_01795</name>
</gene>
<dbReference type="InterPro" id="IPR014245">
    <property type="entry name" value="Spore_III_AF"/>
</dbReference>
<feature type="transmembrane region" description="Helical" evidence="2">
    <location>
        <begin position="33"/>
        <end position="54"/>
    </location>
</feature>